<evidence type="ECO:0000256" key="13">
    <source>
        <dbReference type="SAM" id="MobiDB-lite"/>
    </source>
</evidence>
<evidence type="ECO:0000256" key="9">
    <source>
        <dbReference type="ARBA" id="ARBA00023172"/>
    </source>
</evidence>
<evidence type="ECO:0000256" key="11">
    <source>
        <dbReference type="ARBA" id="ARBA00023242"/>
    </source>
</evidence>
<dbReference type="RefSeq" id="XP_005648054.1">
    <property type="nucleotide sequence ID" value="XM_005647997.1"/>
</dbReference>
<gene>
    <name evidence="14" type="ORF">COCSUDRAFT_63046</name>
</gene>
<evidence type="ECO:0000256" key="2">
    <source>
        <dbReference type="ARBA" id="ARBA00004123"/>
    </source>
</evidence>
<dbReference type="InterPro" id="IPR033310">
    <property type="entry name" value="Mms4/EME1/EME2"/>
</dbReference>
<comment type="subcellular location">
    <subcellularLocation>
        <location evidence="2">Nucleus</location>
    </subcellularLocation>
</comment>
<dbReference type="PANTHER" id="PTHR21077">
    <property type="entry name" value="EME1 PROTEIN"/>
    <property type="match status" value="1"/>
</dbReference>
<accession>I0YYP1</accession>
<keyword evidence="5" id="KW-0255">Endonuclease</keyword>
<feature type="compositionally biased region" description="Polar residues" evidence="13">
    <location>
        <begin position="196"/>
        <end position="205"/>
    </location>
</feature>
<keyword evidence="15" id="KW-1185">Reference proteome</keyword>
<keyword evidence="6" id="KW-0227">DNA damage</keyword>
<evidence type="ECO:0000256" key="7">
    <source>
        <dbReference type="ARBA" id="ARBA00022801"/>
    </source>
</evidence>
<dbReference type="GO" id="GO:0006281">
    <property type="term" value="P:DNA repair"/>
    <property type="evidence" value="ECO:0007669"/>
    <property type="project" value="UniProtKB-KW"/>
</dbReference>
<evidence type="ECO:0000256" key="12">
    <source>
        <dbReference type="ARBA" id="ARBA00023254"/>
    </source>
</evidence>
<evidence type="ECO:0000313" key="14">
    <source>
        <dbReference type="EMBL" id="EIE23510.1"/>
    </source>
</evidence>
<feature type="compositionally biased region" description="Basic and acidic residues" evidence="13">
    <location>
        <begin position="68"/>
        <end position="124"/>
    </location>
</feature>
<keyword evidence="7" id="KW-0378">Hydrolase</keyword>
<dbReference type="GO" id="GO:0004519">
    <property type="term" value="F:endonuclease activity"/>
    <property type="evidence" value="ECO:0007669"/>
    <property type="project" value="UniProtKB-KW"/>
</dbReference>
<keyword evidence="10" id="KW-0234">DNA repair</keyword>
<evidence type="ECO:0000256" key="1">
    <source>
        <dbReference type="ARBA" id="ARBA00001946"/>
    </source>
</evidence>
<name>I0YYP1_COCSC</name>
<dbReference type="GO" id="GO:0016787">
    <property type="term" value="F:hydrolase activity"/>
    <property type="evidence" value="ECO:0007669"/>
    <property type="project" value="UniProtKB-KW"/>
</dbReference>
<keyword evidence="12" id="KW-0469">Meiosis</keyword>
<sequence>MKTFDASQQDPSQHDAAEAPEQQDPTLAAPDEPRPGSPLMPASPPAQHSSDLEPDSPPRPQKRRARGKTAEERAEAAAAKEVEKQEKKAARERAKQEKAAQKEEEKQRKAQERLDRQRENGKSALEDILPVLCPAAMNHATTLRIMERLIADEYRYEVNLGGPLPLGPALRSLTWKRRVYRRSADGEASQARPASPANNISQHPS</sequence>
<evidence type="ECO:0000256" key="5">
    <source>
        <dbReference type="ARBA" id="ARBA00022759"/>
    </source>
</evidence>
<feature type="region of interest" description="Disordered" evidence="13">
    <location>
        <begin position="182"/>
        <end position="205"/>
    </location>
</feature>
<dbReference type="KEGG" id="csl:COCSUDRAFT_63046"/>
<dbReference type="PANTHER" id="PTHR21077:SF5">
    <property type="entry name" value="CROSSOVER JUNCTION ENDONUCLEASE MMS4"/>
    <property type="match status" value="1"/>
</dbReference>
<organism evidence="14 15">
    <name type="scientific">Coccomyxa subellipsoidea (strain C-169)</name>
    <name type="common">Green microalga</name>
    <dbReference type="NCBI Taxonomy" id="574566"/>
    <lineage>
        <taxon>Eukaryota</taxon>
        <taxon>Viridiplantae</taxon>
        <taxon>Chlorophyta</taxon>
        <taxon>core chlorophytes</taxon>
        <taxon>Trebouxiophyceae</taxon>
        <taxon>Trebouxiophyceae incertae sedis</taxon>
        <taxon>Coccomyxaceae</taxon>
        <taxon>Coccomyxa</taxon>
        <taxon>Coccomyxa subellipsoidea</taxon>
    </lineage>
</organism>
<evidence type="ECO:0000256" key="8">
    <source>
        <dbReference type="ARBA" id="ARBA00022842"/>
    </source>
</evidence>
<keyword evidence="8" id="KW-0460">Magnesium</keyword>
<dbReference type="GO" id="GO:0005634">
    <property type="term" value="C:nucleus"/>
    <property type="evidence" value="ECO:0007669"/>
    <property type="project" value="UniProtKB-SubCell"/>
</dbReference>
<evidence type="ECO:0000256" key="6">
    <source>
        <dbReference type="ARBA" id="ARBA00022763"/>
    </source>
</evidence>
<dbReference type="EMBL" id="AGSI01000007">
    <property type="protein sequence ID" value="EIE23510.1"/>
    <property type="molecule type" value="Genomic_DNA"/>
</dbReference>
<keyword evidence="9" id="KW-0233">DNA recombination</keyword>
<dbReference type="AlphaFoldDB" id="I0YYP1"/>
<evidence type="ECO:0000256" key="4">
    <source>
        <dbReference type="ARBA" id="ARBA00022723"/>
    </source>
</evidence>
<comment type="cofactor">
    <cofactor evidence="1">
        <name>Mg(2+)</name>
        <dbReference type="ChEBI" id="CHEBI:18420"/>
    </cofactor>
</comment>
<protein>
    <submittedName>
        <fullName evidence="14">Uncharacterized protein</fullName>
    </submittedName>
</protein>
<reference evidence="14 15" key="1">
    <citation type="journal article" date="2012" name="Genome Biol.">
        <title>The genome of the polar eukaryotic microalga coccomyxa subellipsoidea reveals traits of cold adaptation.</title>
        <authorList>
            <person name="Blanc G."/>
            <person name="Agarkova I."/>
            <person name="Grimwood J."/>
            <person name="Kuo A."/>
            <person name="Brueggeman A."/>
            <person name="Dunigan D."/>
            <person name="Gurnon J."/>
            <person name="Ladunga I."/>
            <person name="Lindquist E."/>
            <person name="Lucas S."/>
            <person name="Pangilinan J."/>
            <person name="Proschold T."/>
            <person name="Salamov A."/>
            <person name="Schmutz J."/>
            <person name="Weeks D."/>
            <person name="Yamada T."/>
            <person name="Claverie J.M."/>
            <person name="Grigoriev I."/>
            <person name="Van Etten J."/>
            <person name="Lomsadze A."/>
            <person name="Borodovsky M."/>
        </authorList>
    </citation>
    <scope>NUCLEOTIDE SEQUENCE [LARGE SCALE GENOMIC DNA]</scope>
    <source>
        <strain evidence="14 15">C-169</strain>
    </source>
</reference>
<comment type="caution">
    <text evidence="14">The sequence shown here is derived from an EMBL/GenBank/DDBJ whole genome shotgun (WGS) entry which is preliminary data.</text>
</comment>
<dbReference type="GO" id="GO:0048476">
    <property type="term" value="C:Holliday junction resolvase complex"/>
    <property type="evidence" value="ECO:0007669"/>
    <property type="project" value="InterPro"/>
</dbReference>
<dbReference type="GO" id="GO:0051321">
    <property type="term" value="P:meiotic cell cycle"/>
    <property type="evidence" value="ECO:0007669"/>
    <property type="project" value="UniProtKB-KW"/>
</dbReference>
<proteinExistence type="predicted"/>
<dbReference type="GO" id="GO:0046872">
    <property type="term" value="F:metal ion binding"/>
    <property type="evidence" value="ECO:0007669"/>
    <property type="project" value="UniProtKB-KW"/>
</dbReference>
<dbReference type="GO" id="GO:0006310">
    <property type="term" value="P:DNA recombination"/>
    <property type="evidence" value="ECO:0007669"/>
    <property type="project" value="UniProtKB-KW"/>
</dbReference>
<feature type="compositionally biased region" description="Pro residues" evidence="13">
    <location>
        <begin position="35"/>
        <end position="44"/>
    </location>
</feature>
<feature type="compositionally biased region" description="Polar residues" evidence="13">
    <location>
        <begin position="1"/>
        <end position="11"/>
    </location>
</feature>
<evidence type="ECO:0000313" key="15">
    <source>
        <dbReference type="Proteomes" id="UP000007264"/>
    </source>
</evidence>
<evidence type="ECO:0000256" key="10">
    <source>
        <dbReference type="ARBA" id="ARBA00023204"/>
    </source>
</evidence>
<keyword evidence="11" id="KW-0539">Nucleus</keyword>
<feature type="region of interest" description="Disordered" evidence="13">
    <location>
        <begin position="1"/>
        <end position="124"/>
    </location>
</feature>
<dbReference type="GeneID" id="17041502"/>
<keyword evidence="3" id="KW-0540">Nuclease</keyword>
<keyword evidence="4" id="KW-0479">Metal-binding</keyword>
<dbReference type="Proteomes" id="UP000007264">
    <property type="component" value="Unassembled WGS sequence"/>
</dbReference>
<evidence type="ECO:0000256" key="3">
    <source>
        <dbReference type="ARBA" id="ARBA00022722"/>
    </source>
</evidence>